<organism evidence="3 4">
    <name type="scientific">Hydnum rufescens UP504</name>
    <dbReference type="NCBI Taxonomy" id="1448309"/>
    <lineage>
        <taxon>Eukaryota</taxon>
        <taxon>Fungi</taxon>
        <taxon>Dikarya</taxon>
        <taxon>Basidiomycota</taxon>
        <taxon>Agaricomycotina</taxon>
        <taxon>Agaricomycetes</taxon>
        <taxon>Cantharellales</taxon>
        <taxon>Hydnaceae</taxon>
        <taxon>Hydnum</taxon>
    </lineage>
</organism>
<dbReference type="AlphaFoldDB" id="A0A9P6DPA5"/>
<dbReference type="GO" id="GO:0006629">
    <property type="term" value="P:lipid metabolic process"/>
    <property type="evidence" value="ECO:0007669"/>
    <property type="project" value="InterPro"/>
</dbReference>
<keyword evidence="1" id="KW-0812">Transmembrane</keyword>
<keyword evidence="1" id="KW-1133">Transmembrane helix</keyword>
<evidence type="ECO:0000313" key="3">
    <source>
        <dbReference type="EMBL" id="KAF9506079.1"/>
    </source>
</evidence>
<dbReference type="CDD" id="cd03507">
    <property type="entry name" value="Delta12-FADS-like"/>
    <property type="match status" value="1"/>
</dbReference>
<evidence type="ECO:0000256" key="1">
    <source>
        <dbReference type="SAM" id="Phobius"/>
    </source>
</evidence>
<dbReference type="Pfam" id="PF00487">
    <property type="entry name" value="FA_desaturase"/>
    <property type="match status" value="1"/>
</dbReference>
<dbReference type="InterPro" id="IPR012171">
    <property type="entry name" value="Fatty_acid_desaturase"/>
</dbReference>
<feature type="domain" description="Fatty acid desaturase" evidence="2">
    <location>
        <begin position="99"/>
        <end position="397"/>
    </location>
</feature>
<feature type="transmembrane region" description="Helical" evidence="1">
    <location>
        <begin position="295"/>
        <end position="313"/>
    </location>
</feature>
<sequence length="460" mass="51293">MSSTLRKRANGSSPSSDGFDTVELEQFVVPNLTVKDLLSVIPSHCFERSALHSSLYILMDLIVIAALVVGFRAADPYISPKYVSLPHPALYRLARFCLWTLYGFMTGLPATGLWVVAHECGHQAFSPSKTINNSVGWVLHSALGVPYHSWRISHAKHHAHTGHLTEDQVFVPKTRSNYPAALPAFDSKREDVNGSRVHTSVQNELREAFGDSPISAVAWSVAQLLLGWPLYLILNSSGQKWYPVGTNHFNPLARSLYKPAEMSQVLVSDLGIVLWLCALYTWVQNYGWNHMLGYYFVPYLWVNHWLVMITFLQHTDPLLPHYRPAAFTFPRGALTTMDRNLMGGPGVVGSIMGWFGQTLTHGISETHVAHHISSKIPHYNAWEASAAIKKRIAQDGIYLDGPGGTWGEVVRIMRECKFVEDEGDVVFYKNARGFAKRVAVFQEGTSASDSGIDVDDDKKL</sequence>
<dbReference type="EMBL" id="MU129124">
    <property type="protein sequence ID" value="KAF9506079.1"/>
    <property type="molecule type" value="Genomic_DNA"/>
</dbReference>
<feature type="transmembrane region" description="Helical" evidence="1">
    <location>
        <begin position="93"/>
        <end position="116"/>
    </location>
</feature>
<proteinExistence type="predicted"/>
<dbReference type="Proteomes" id="UP000886523">
    <property type="component" value="Unassembled WGS sequence"/>
</dbReference>
<comment type="caution">
    <text evidence="3">The sequence shown here is derived from an EMBL/GenBank/DDBJ whole genome shotgun (WGS) entry which is preliminary data.</text>
</comment>
<protein>
    <recommendedName>
        <fullName evidence="2">Fatty acid desaturase domain-containing protein</fullName>
    </recommendedName>
</protein>
<accession>A0A9P6DPA5</accession>
<evidence type="ECO:0000313" key="4">
    <source>
        <dbReference type="Proteomes" id="UP000886523"/>
    </source>
</evidence>
<name>A0A9P6DPA5_9AGAM</name>
<keyword evidence="4" id="KW-1185">Reference proteome</keyword>
<keyword evidence="1" id="KW-0472">Membrane</keyword>
<gene>
    <name evidence="3" type="ORF">BS47DRAFT_1489519</name>
</gene>
<dbReference type="OrthoDB" id="1461976at2759"/>
<dbReference type="InterPro" id="IPR005804">
    <property type="entry name" value="FA_desaturase_dom"/>
</dbReference>
<reference evidence="3" key="1">
    <citation type="journal article" date="2020" name="Nat. Commun.">
        <title>Large-scale genome sequencing of mycorrhizal fungi provides insights into the early evolution of symbiotic traits.</title>
        <authorList>
            <person name="Miyauchi S."/>
            <person name="Kiss E."/>
            <person name="Kuo A."/>
            <person name="Drula E."/>
            <person name="Kohler A."/>
            <person name="Sanchez-Garcia M."/>
            <person name="Morin E."/>
            <person name="Andreopoulos B."/>
            <person name="Barry K.W."/>
            <person name="Bonito G."/>
            <person name="Buee M."/>
            <person name="Carver A."/>
            <person name="Chen C."/>
            <person name="Cichocki N."/>
            <person name="Clum A."/>
            <person name="Culley D."/>
            <person name="Crous P.W."/>
            <person name="Fauchery L."/>
            <person name="Girlanda M."/>
            <person name="Hayes R.D."/>
            <person name="Keri Z."/>
            <person name="LaButti K."/>
            <person name="Lipzen A."/>
            <person name="Lombard V."/>
            <person name="Magnuson J."/>
            <person name="Maillard F."/>
            <person name="Murat C."/>
            <person name="Nolan M."/>
            <person name="Ohm R.A."/>
            <person name="Pangilinan J."/>
            <person name="Pereira M.F."/>
            <person name="Perotto S."/>
            <person name="Peter M."/>
            <person name="Pfister S."/>
            <person name="Riley R."/>
            <person name="Sitrit Y."/>
            <person name="Stielow J.B."/>
            <person name="Szollosi G."/>
            <person name="Zifcakova L."/>
            <person name="Stursova M."/>
            <person name="Spatafora J.W."/>
            <person name="Tedersoo L."/>
            <person name="Vaario L.M."/>
            <person name="Yamada A."/>
            <person name="Yan M."/>
            <person name="Wang P."/>
            <person name="Xu J."/>
            <person name="Bruns T."/>
            <person name="Baldrian P."/>
            <person name="Vilgalys R."/>
            <person name="Dunand C."/>
            <person name="Henrissat B."/>
            <person name="Grigoriev I.V."/>
            <person name="Hibbett D."/>
            <person name="Nagy L.G."/>
            <person name="Martin F.M."/>
        </authorList>
    </citation>
    <scope>NUCLEOTIDE SEQUENCE</scope>
    <source>
        <strain evidence="3">UP504</strain>
    </source>
</reference>
<dbReference type="GO" id="GO:0016491">
    <property type="term" value="F:oxidoreductase activity"/>
    <property type="evidence" value="ECO:0007669"/>
    <property type="project" value="InterPro"/>
</dbReference>
<evidence type="ECO:0000259" key="2">
    <source>
        <dbReference type="Pfam" id="PF00487"/>
    </source>
</evidence>
<dbReference type="PANTHER" id="PTHR32100">
    <property type="entry name" value="OMEGA-6 FATTY ACID DESATURASE, CHLOROPLASTIC"/>
    <property type="match status" value="1"/>
</dbReference>
<feature type="transmembrane region" description="Helical" evidence="1">
    <location>
        <begin position="265"/>
        <end position="283"/>
    </location>
</feature>
<feature type="transmembrane region" description="Helical" evidence="1">
    <location>
        <begin position="55"/>
        <end position="73"/>
    </location>
</feature>